<protein>
    <recommendedName>
        <fullName evidence="2">C2H2-type domain-containing protein</fullName>
    </recommendedName>
</protein>
<dbReference type="OrthoDB" id="6137640at2759"/>
<feature type="domain" description="C2H2-type" evidence="2">
    <location>
        <begin position="99"/>
        <end position="126"/>
    </location>
</feature>
<evidence type="ECO:0000259" key="2">
    <source>
        <dbReference type="PROSITE" id="PS50157"/>
    </source>
</evidence>
<accession>A0A9N9U173</accession>
<keyword evidence="1" id="KW-0479">Metal-binding</keyword>
<organism evidence="3 4">
    <name type="scientific">Phyllotreta striolata</name>
    <name type="common">Striped flea beetle</name>
    <name type="synonym">Crioceris striolata</name>
    <dbReference type="NCBI Taxonomy" id="444603"/>
    <lineage>
        <taxon>Eukaryota</taxon>
        <taxon>Metazoa</taxon>
        <taxon>Ecdysozoa</taxon>
        <taxon>Arthropoda</taxon>
        <taxon>Hexapoda</taxon>
        <taxon>Insecta</taxon>
        <taxon>Pterygota</taxon>
        <taxon>Neoptera</taxon>
        <taxon>Endopterygota</taxon>
        <taxon>Coleoptera</taxon>
        <taxon>Polyphaga</taxon>
        <taxon>Cucujiformia</taxon>
        <taxon>Chrysomeloidea</taxon>
        <taxon>Chrysomelidae</taxon>
        <taxon>Galerucinae</taxon>
        <taxon>Alticini</taxon>
        <taxon>Phyllotreta</taxon>
    </lineage>
</organism>
<evidence type="ECO:0000313" key="3">
    <source>
        <dbReference type="EMBL" id="CAG9864618.1"/>
    </source>
</evidence>
<dbReference type="PROSITE" id="PS50157">
    <property type="entry name" value="ZINC_FINGER_C2H2_2"/>
    <property type="match status" value="2"/>
</dbReference>
<name>A0A9N9U173_PHYSR</name>
<reference evidence="3" key="1">
    <citation type="submission" date="2022-01" db="EMBL/GenBank/DDBJ databases">
        <authorList>
            <person name="King R."/>
        </authorList>
    </citation>
    <scope>NUCLEOTIDE SEQUENCE</scope>
</reference>
<dbReference type="AlphaFoldDB" id="A0A9N9U173"/>
<keyword evidence="1" id="KW-0862">Zinc</keyword>
<gene>
    <name evidence="3" type="ORF">PHYEVI_LOCUS10870</name>
</gene>
<dbReference type="SUPFAM" id="SSF57667">
    <property type="entry name" value="beta-beta-alpha zinc fingers"/>
    <property type="match status" value="1"/>
</dbReference>
<evidence type="ECO:0000313" key="4">
    <source>
        <dbReference type="Proteomes" id="UP001153712"/>
    </source>
</evidence>
<dbReference type="InterPro" id="IPR036236">
    <property type="entry name" value="Znf_C2H2_sf"/>
</dbReference>
<dbReference type="GO" id="GO:0008270">
    <property type="term" value="F:zinc ion binding"/>
    <property type="evidence" value="ECO:0007669"/>
    <property type="project" value="UniProtKB-KW"/>
</dbReference>
<dbReference type="Gene3D" id="3.30.160.60">
    <property type="entry name" value="Classic Zinc Finger"/>
    <property type="match status" value="2"/>
</dbReference>
<feature type="domain" description="C2H2-type" evidence="2">
    <location>
        <begin position="70"/>
        <end position="97"/>
    </location>
</feature>
<dbReference type="Proteomes" id="UP001153712">
    <property type="component" value="Chromosome 8"/>
</dbReference>
<dbReference type="Pfam" id="PF00096">
    <property type="entry name" value="zf-C2H2"/>
    <property type="match status" value="2"/>
</dbReference>
<dbReference type="InterPro" id="IPR013087">
    <property type="entry name" value="Znf_C2H2_type"/>
</dbReference>
<dbReference type="SMART" id="SM00355">
    <property type="entry name" value="ZnF_C2H2"/>
    <property type="match status" value="2"/>
</dbReference>
<dbReference type="EMBL" id="OU900101">
    <property type="protein sequence ID" value="CAG9864618.1"/>
    <property type="molecule type" value="Genomic_DNA"/>
</dbReference>
<keyword evidence="4" id="KW-1185">Reference proteome</keyword>
<proteinExistence type="predicted"/>
<evidence type="ECO:0000256" key="1">
    <source>
        <dbReference type="PROSITE-ProRule" id="PRU00042"/>
    </source>
</evidence>
<sequence length="126" mass="14224">MPDLLEPLPAHQVVAAALALPVQPGAEVPVLDRRLPVQGLPEGLAEEALGHEARRFRLLIRFEQADGRKHRCTTCGKSFNHNSTLWYHKKFACADKKTYRCPVCRTTTSYESTLKRHLKDKHGVVK</sequence>
<keyword evidence="1" id="KW-0863">Zinc-finger</keyword>